<dbReference type="AlphaFoldDB" id="A0A0R1TYM8"/>
<dbReference type="RefSeq" id="WP_025086822.1">
    <property type="nucleotide sequence ID" value="NZ_AZFT01000053.1"/>
</dbReference>
<dbReference type="STRING" id="1423724.FC32_GL001485"/>
<comment type="caution">
    <text evidence="1">The sequence shown here is derived from an EMBL/GenBank/DDBJ whole genome shotgun (WGS) entry which is preliminary data.</text>
</comment>
<proteinExistence type="predicted"/>
<dbReference type="Proteomes" id="UP000051324">
    <property type="component" value="Unassembled WGS sequence"/>
</dbReference>
<accession>A0A0R1TYM8</accession>
<dbReference type="OrthoDB" id="2299296at2"/>
<protein>
    <recommendedName>
        <fullName evidence="3">DUF2969 domain-containing protein</fullName>
    </recommendedName>
</protein>
<dbReference type="Pfam" id="PF11184">
    <property type="entry name" value="DUF2969"/>
    <property type="match status" value="1"/>
</dbReference>
<dbReference type="EMBL" id="AZFT01000053">
    <property type="protein sequence ID" value="KRL84202.1"/>
    <property type="molecule type" value="Genomic_DNA"/>
</dbReference>
<keyword evidence="2" id="KW-1185">Reference proteome</keyword>
<organism evidence="1 2">
    <name type="scientific">Ligilactobacillus apodemi DSM 16634 = JCM 16172</name>
    <dbReference type="NCBI Taxonomy" id="1423724"/>
    <lineage>
        <taxon>Bacteria</taxon>
        <taxon>Bacillati</taxon>
        <taxon>Bacillota</taxon>
        <taxon>Bacilli</taxon>
        <taxon>Lactobacillales</taxon>
        <taxon>Lactobacillaceae</taxon>
        <taxon>Ligilactobacillus</taxon>
    </lineage>
</organism>
<evidence type="ECO:0000313" key="2">
    <source>
        <dbReference type="Proteomes" id="UP000051324"/>
    </source>
</evidence>
<gene>
    <name evidence="1" type="ORF">FC32_GL001485</name>
</gene>
<evidence type="ECO:0008006" key="3">
    <source>
        <dbReference type="Google" id="ProtNLM"/>
    </source>
</evidence>
<sequence length="73" mass="8454">MSKKERNIQIVENEKMVNGDLILELTIKDDLIGRVRQDGTRYIAVLANGEELKLNSRSEAVDYVLRDYHLHRG</sequence>
<dbReference type="PATRIC" id="fig|1423724.4.peg.1550"/>
<reference evidence="1 2" key="1">
    <citation type="journal article" date="2015" name="Genome Announc.">
        <title>Expanding the biotechnology potential of lactobacilli through comparative genomics of 213 strains and associated genera.</title>
        <authorList>
            <person name="Sun Z."/>
            <person name="Harris H.M."/>
            <person name="McCann A."/>
            <person name="Guo C."/>
            <person name="Argimon S."/>
            <person name="Zhang W."/>
            <person name="Yang X."/>
            <person name="Jeffery I.B."/>
            <person name="Cooney J.C."/>
            <person name="Kagawa T.F."/>
            <person name="Liu W."/>
            <person name="Song Y."/>
            <person name="Salvetti E."/>
            <person name="Wrobel A."/>
            <person name="Rasinkangas P."/>
            <person name="Parkhill J."/>
            <person name="Rea M.C."/>
            <person name="O'Sullivan O."/>
            <person name="Ritari J."/>
            <person name="Douillard F.P."/>
            <person name="Paul Ross R."/>
            <person name="Yang R."/>
            <person name="Briner A.E."/>
            <person name="Felis G.E."/>
            <person name="de Vos W.M."/>
            <person name="Barrangou R."/>
            <person name="Klaenhammer T.R."/>
            <person name="Caufield P.W."/>
            <person name="Cui Y."/>
            <person name="Zhang H."/>
            <person name="O'Toole P.W."/>
        </authorList>
    </citation>
    <scope>NUCLEOTIDE SEQUENCE [LARGE SCALE GENOMIC DNA]</scope>
    <source>
        <strain evidence="1 2">DSM 16634</strain>
    </source>
</reference>
<evidence type="ECO:0000313" key="1">
    <source>
        <dbReference type="EMBL" id="KRL84202.1"/>
    </source>
</evidence>
<dbReference type="eggNOG" id="ENOG5030ABH">
    <property type="taxonomic scope" value="Bacteria"/>
</dbReference>
<name>A0A0R1TYM8_9LACO</name>
<dbReference type="InterPro" id="IPR021351">
    <property type="entry name" value="DUF2969"/>
</dbReference>